<accession>A0ABW2HJ14</accession>
<organism evidence="2 3">
    <name type="scientific">Paractinoplanes rhizophilus</name>
    <dbReference type="NCBI Taxonomy" id="1416877"/>
    <lineage>
        <taxon>Bacteria</taxon>
        <taxon>Bacillati</taxon>
        <taxon>Actinomycetota</taxon>
        <taxon>Actinomycetes</taxon>
        <taxon>Micromonosporales</taxon>
        <taxon>Micromonosporaceae</taxon>
        <taxon>Paractinoplanes</taxon>
    </lineage>
</organism>
<reference evidence="3" key="1">
    <citation type="journal article" date="2019" name="Int. J. Syst. Evol. Microbiol.">
        <title>The Global Catalogue of Microorganisms (GCM) 10K type strain sequencing project: providing services to taxonomists for standard genome sequencing and annotation.</title>
        <authorList>
            <consortium name="The Broad Institute Genomics Platform"/>
            <consortium name="The Broad Institute Genome Sequencing Center for Infectious Disease"/>
            <person name="Wu L."/>
            <person name="Ma J."/>
        </authorList>
    </citation>
    <scope>NUCLEOTIDE SEQUENCE [LARGE SCALE GENOMIC DNA]</scope>
    <source>
        <strain evidence="3">XZYJT-10</strain>
    </source>
</reference>
<evidence type="ECO:0000256" key="1">
    <source>
        <dbReference type="SAM" id="MobiDB-lite"/>
    </source>
</evidence>
<comment type="caution">
    <text evidence="2">The sequence shown here is derived from an EMBL/GenBank/DDBJ whole genome shotgun (WGS) entry which is preliminary data.</text>
</comment>
<dbReference type="EMBL" id="JBHTBJ010000001">
    <property type="protein sequence ID" value="MFC7273007.1"/>
    <property type="molecule type" value="Genomic_DNA"/>
</dbReference>
<name>A0ABW2HJ14_9ACTN</name>
<evidence type="ECO:0000313" key="3">
    <source>
        <dbReference type="Proteomes" id="UP001596548"/>
    </source>
</evidence>
<protein>
    <submittedName>
        <fullName evidence="2">Uncharacterized protein</fullName>
    </submittedName>
</protein>
<proteinExistence type="predicted"/>
<evidence type="ECO:0000313" key="2">
    <source>
        <dbReference type="EMBL" id="MFC7273007.1"/>
    </source>
</evidence>
<feature type="region of interest" description="Disordered" evidence="1">
    <location>
        <begin position="39"/>
        <end position="61"/>
    </location>
</feature>
<keyword evidence="3" id="KW-1185">Reference proteome</keyword>
<sequence>MTMRPLRRVPPGRVVVVKAPVILAAIVLALAGLVAACGPEQAADRRSRIAARARRPPRSPG</sequence>
<feature type="compositionally biased region" description="Basic residues" evidence="1">
    <location>
        <begin position="48"/>
        <end position="61"/>
    </location>
</feature>
<dbReference type="Proteomes" id="UP001596548">
    <property type="component" value="Unassembled WGS sequence"/>
</dbReference>
<dbReference type="RefSeq" id="WP_378964465.1">
    <property type="nucleotide sequence ID" value="NZ_JBHTBJ010000001.1"/>
</dbReference>
<gene>
    <name evidence="2" type="ORF">ACFQS1_03345</name>
</gene>